<evidence type="ECO:0000313" key="5">
    <source>
        <dbReference type="EMBL" id="SFV37222.1"/>
    </source>
</evidence>
<dbReference type="EMBL" id="FPCK01000003">
    <property type="protein sequence ID" value="SFV37222.1"/>
    <property type="molecule type" value="Genomic_DNA"/>
</dbReference>
<evidence type="ECO:0000259" key="4">
    <source>
        <dbReference type="Pfam" id="PF13439"/>
    </source>
</evidence>
<organism evidence="5 6">
    <name type="scientific">Devosia crocina</name>
    <dbReference type="NCBI Taxonomy" id="429728"/>
    <lineage>
        <taxon>Bacteria</taxon>
        <taxon>Pseudomonadati</taxon>
        <taxon>Pseudomonadota</taxon>
        <taxon>Alphaproteobacteria</taxon>
        <taxon>Hyphomicrobiales</taxon>
        <taxon>Devosiaceae</taxon>
        <taxon>Devosia</taxon>
    </lineage>
</organism>
<evidence type="ECO:0000313" key="6">
    <source>
        <dbReference type="Proteomes" id="UP000199074"/>
    </source>
</evidence>
<dbReference type="AlphaFoldDB" id="A0A1I7NRJ6"/>
<keyword evidence="5" id="KW-0167">Capsid protein</keyword>
<dbReference type="RefSeq" id="WP_092425616.1">
    <property type="nucleotide sequence ID" value="NZ_FPCK01000003.1"/>
</dbReference>
<evidence type="ECO:0000256" key="1">
    <source>
        <dbReference type="ARBA" id="ARBA00022676"/>
    </source>
</evidence>
<proteinExistence type="predicted"/>
<evidence type="ECO:0000256" key="2">
    <source>
        <dbReference type="ARBA" id="ARBA00022679"/>
    </source>
</evidence>
<dbReference type="PANTHER" id="PTHR12526:SF510">
    <property type="entry name" value="D-INOSITOL 3-PHOSPHATE GLYCOSYLTRANSFERASE"/>
    <property type="match status" value="1"/>
</dbReference>
<dbReference type="Pfam" id="PF00534">
    <property type="entry name" value="Glycos_transf_1"/>
    <property type="match status" value="1"/>
</dbReference>
<dbReference type="Proteomes" id="UP000199074">
    <property type="component" value="Unassembled WGS sequence"/>
</dbReference>
<keyword evidence="5" id="KW-0946">Virion</keyword>
<accession>A0A1I7NRJ6</accession>
<name>A0A1I7NRJ6_9HYPH</name>
<dbReference type="Pfam" id="PF13439">
    <property type="entry name" value="Glyco_transf_4"/>
    <property type="match status" value="1"/>
</dbReference>
<feature type="domain" description="Glycosyltransferase subfamily 4-like N-terminal" evidence="4">
    <location>
        <begin position="26"/>
        <end position="190"/>
    </location>
</feature>
<protein>
    <submittedName>
        <fullName evidence="5">Spore coat protein SA</fullName>
    </submittedName>
</protein>
<dbReference type="InterPro" id="IPR001296">
    <property type="entry name" value="Glyco_trans_1"/>
</dbReference>
<keyword evidence="2" id="KW-0808">Transferase</keyword>
<sequence>MSASPRRIGILMPEMLPMPPVKGGAVEYWVHRLVQEWEPKGSELTIISRPADVEGVGGVRYIGMKWHWHEKTADRLKQLAHAGSLRRSLFKAVSSLSYSLRAQRVARDFDTLIIENDPVALMFLRKRRGQRVVLHMHNEHLTARGPVSQYDRALEKADRVVFVSDYVRAEAAAAFPRHAARFVTVHNGTDAVPAVSGTDEARPFVLFAGRLVEEKGPHLLLEAFTQIAAEFPVVDLRIAGSSFFADAPRTAYEEKIRSLAGALGERVTFTGFLDRPRLEALYAQAEAVVVPSVWQEPFALTVVEGMAAGRAVIASRVGGIPEILRHEETGLLITPDAASLASALRRVLGDAGLRQRLGQAARAEVEQRFSWDRVIREFSTAVEGDGA</sequence>
<gene>
    <name evidence="5" type="ORF">SAMN05216456_2813</name>
</gene>
<dbReference type="STRING" id="429728.SAMN05216456_2813"/>
<dbReference type="OrthoDB" id="9807414at2"/>
<evidence type="ECO:0000259" key="3">
    <source>
        <dbReference type="Pfam" id="PF00534"/>
    </source>
</evidence>
<dbReference type="Gene3D" id="3.40.50.2000">
    <property type="entry name" value="Glycogen Phosphorylase B"/>
    <property type="match status" value="2"/>
</dbReference>
<dbReference type="GO" id="GO:0016757">
    <property type="term" value="F:glycosyltransferase activity"/>
    <property type="evidence" value="ECO:0007669"/>
    <property type="project" value="UniProtKB-KW"/>
</dbReference>
<feature type="domain" description="Glycosyl transferase family 1" evidence="3">
    <location>
        <begin position="194"/>
        <end position="363"/>
    </location>
</feature>
<keyword evidence="6" id="KW-1185">Reference proteome</keyword>
<dbReference type="SUPFAM" id="SSF53756">
    <property type="entry name" value="UDP-Glycosyltransferase/glycogen phosphorylase"/>
    <property type="match status" value="1"/>
</dbReference>
<reference evidence="5 6" key="1">
    <citation type="submission" date="2016-10" db="EMBL/GenBank/DDBJ databases">
        <authorList>
            <person name="de Groot N.N."/>
        </authorList>
    </citation>
    <scope>NUCLEOTIDE SEQUENCE [LARGE SCALE GENOMIC DNA]</scope>
    <source>
        <strain evidence="5 6">IPL20</strain>
    </source>
</reference>
<dbReference type="PANTHER" id="PTHR12526">
    <property type="entry name" value="GLYCOSYLTRANSFERASE"/>
    <property type="match status" value="1"/>
</dbReference>
<keyword evidence="1" id="KW-0328">Glycosyltransferase</keyword>
<dbReference type="InterPro" id="IPR028098">
    <property type="entry name" value="Glyco_trans_4-like_N"/>
</dbReference>
<dbReference type="CDD" id="cd03801">
    <property type="entry name" value="GT4_PimA-like"/>
    <property type="match status" value="1"/>
</dbReference>